<reference evidence="2 3" key="1">
    <citation type="submission" date="2013-08" db="EMBL/GenBank/DDBJ databases">
        <title>The genome sequence of Skermanella stibiiresistens.</title>
        <authorList>
            <person name="Zhu W."/>
            <person name="Wang G."/>
        </authorList>
    </citation>
    <scope>NUCLEOTIDE SEQUENCE [LARGE SCALE GENOMIC DNA]</scope>
    <source>
        <strain evidence="2 3">SB22</strain>
    </source>
</reference>
<name>W9H6M8_9PROT</name>
<dbReference type="InterPro" id="IPR052039">
    <property type="entry name" value="Caspase-related_regulators"/>
</dbReference>
<comment type="caution">
    <text evidence="2">The sequence shown here is derived from an EMBL/GenBank/DDBJ whole genome shotgun (WGS) entry which is preliminary data.</text>
</comment>
<dbReference type="PANTHER" id="PTHR22576">
    <property type="entry name" value="MUCOSA ASSOCIATED LYMPHOID TISSUE LYMPHOMA TRANSLOCATION PROTEIN 1/PARACASPASE"/>
    <property type="match status" value="1"/>
</dbReference>
<protein>
    <submittedName>
        <fullName evidence="2">Caspase (Peptidase)</fullName>
    </submittedName>
</protein>
<keyword evidence="3" id="KW-1185">Reference proteome</keyword>
<gene>
    <name evidence="2" type="ORF">N825_34685</name>
</gene>
<dbReference type="Gene3D" id="3.40.50.1460">
    <property type="match status" value="1"/>
</dbReference>
<dbReference type="InterPro" id="IPR001309">
    <property type="entry name" value="Pept_C14_p20"/>
</dbReference>
<organism evidence="2 3">
    <name type="scientific">Skermanella stibiiresistens SB22</name>
    <dbReference type="NCBI Taxonomy" id="1385369"/>
    <lineage>
        <taxon>Bacteria</taxon>
        <taxon>Pseudomonadati</taxon>
        <taxon>Pseudomonadota</taxon>
        <taxon>Alphaproteobacteria</taxon>
        <taxon>Rhodospirillales</taxon>
        <taxon>Azospirillaceae</taxon>
        <taxon>Skermanella</taxon>
    </lineage>
</organism>
<dbReference type="EMBL" id="AVFL01000007">
    <property type="protein sequence ID" value="EWY40446.1"/>
    <property type="molecule type" value="Genomic_DNA"/>
</dbReference>
<evidence type="ECO:0000313" key="3">
    <source>
        <dbReference type="Proteomes" id="UP000019486"/>
    </source>
</evidence>
<evidence type="ECO:0000313" key="2">
    <source>
        <dbReference type="EMBL" id="EWY40446.1"/>
    </source>
</evidence>
<feature type="domain" description="Caspase family p20" evidence="1">
    <location>
        <begin position="34"/>
        <end position="163"/>
    </location>
</feature>
<dbReference type="GO" id="GO:0006508">
    <property type="term" value="P:proteolysis"/>
    <property type="evidence" value="ECO:0007669"/>
    <property type="project" value="InterPro"/>
</dbReference>
<proteinExistence type="predicted"/>
<accession>W9H6M8</accession>
<dbReference type="RefSeq" id="WP_198038284.1">
    <property type="nucleotide sequence ID" value="NZ_AVFL01000007.1"/>
</dbReference>
<dbReference type="Proteomes" id="UP000019486">
    <property type="component" value="Unassembled WGS sequence"/>
</dbReference>
<dbReference type="STRING" id="1385369.N825_34685"/>
<dbReference type="Pfam" id="PF00656">
    <property type="entry name" value="Peptidase_C14"/>
    <property type="match status" value="1"/>
</dbReference>
<dbReference type="PANTHER" id="PTHR22576:SF37">
    <property type="entry name" value="MUCOSA-ASSOCIATED LYMPHOID TISSUE LYMPHOMA TRANSLOCATION PROTEIN 1"/>
    <property type="match status" value="1"/>
</dbReference>
<dbReference type="PROSITE" id="PS50208">
    <property type="entry name" value="CASPASE_P20"/>
    <property type="match status" value="1"/>
</dbReference>
<dbReference type="SUPFAM" id="SSF52129">
    <property type="entry name" value="Caspase-like"/>
    <property type="match status" value="1"/>
</dbReference>
<dbReference type="AlphaFoldDB" id="W9H6M8"/>
<dbReference type="InterPro" id="IPR011600">
    <property type="entry name" value="Pept_C14_caspase"/>
</dbReference>
<dbReference type="PATRIC" id="fig|1385369.3.peg.2300"/>
<sequence length="395" mass="41517">MSRLTGVAVAVLLLLTGPLLLAGPILLAGPANANDRVALVIGNGAYRDVAPLPNPPNDAKAVAQALRRIGFSVVDGYDLTFTQMAERLRAFGRATETASVALVFYAGHGLQVNGHNYFLPVDARVQREQDLSYDALSLDVILEEAEGAKQLRIIILDACRDNPFAARIARAPGATRAIKVTEGLAQVGDIGRNTLVAYATAANALAEDGAGGHSPYTTALLKHIETPGLEINLLFGRIRDSVFDATGGRQTPFTYGSLGGEPFYLIPPPLVQAPVQAPAATPAATLTVALPPPLKVPDPPPVAAPVIESPSEAVAELPLPLRKPMPEQTPEVSIQPAVSTETKVPLAKGSILQKQSPIRAREASGKDPRCANILERAQLGEAISDATKAFLRGNC</sequence>
<dbReference type="GO" id="GO:0004197">
    <property type="term" value="F:cysteine-type endopeptidase activity"/>
    <property type="evidence" value="ECO:0007669"/>
    <property type="project" value="InterPro"/>
</dbReference>
<dbReference type="InterPro" id="IPR029030">
    <property type="entry name" value="Caspase-like_dom_sf"/>
</dbReference>
<evidence type="ECO:0000259" key="1">
    <source>
        <dbReference type="PROSITE" id="PS50208"/>
    </source>
</evidence>